<accession>A0AAE0ZEB9</accession>
<proteinExistence type="predicted"/>
<protein>
    <submittedName>
        <fullName evidence="2">Uncharacterized protein</fullName>
    </submittedName>
</protein>
<name>A0AAE0ZEB9_9GAST</name>
<gene>
    <name evidence="2" type="ORF">RRG08_039177</name>
</gene>
<keyword evidence="3" id="KW-1185">Reference proteome</keyword>
<evidence type="ECO:0000256" key="1">
    <source>
        <dbReference type="SAM" id="MobiDB-lite"/>
    </source>
</evidence>
<feature type="region of interest" description="Disordered" evidence="1">
    <location>
        <begin position="116"/>
        <end position="150"/>
    </location>
</feature>
<sequence length="150" mass="17082">MLHCYPQTHGIEKTRHVALLSSDSRHRENQTCCTVILRLTAQRKSDMLHCYPQTHGTEKIRHVTLLSSDSRHRENQTCYTVIPRLKELDKGTAPQWLCSYLGEHIIAPTTKYQSNKCQRQEPQQSGQKVTGTSSPPLSEQCSSLLPDLDL</sequence>
<reference evidence="2" key="1">
    <citation type="journal article" date="2023" name="G3 (Bethesda)">
        <title>A reference genome for the long-term kleptoplast-retaining sea slug Elysia crispata morphotype clarki.</title>
        <authorList>
            <person name="Eastman K.E."/>
            <person name="Pendleton A.L."/>
            <person name="Shaikh M.A."/>
            <person name="Suttiyut T."/>
            <person name="Ogas R."/>
            <person name="Tomko P."/>
            <person name="Gavelis G."/>
            <person name="Widhalm J.R."/>
            <person name="Wisecaver J.H."/>
        </authorList>
    </citation>
    <scope>NUCLEOTIDE SEQUENCE</scope>
    <source>
        <strain evidence="2">ECLA1</strain>
    </source>
</reference>
<organism evidence="2 3">
    <name type="scientific">Elysia crispata</name>
    <name type="common">lettuce slug</name>
    <dbReference type="NCBI Taxonomy" id="231223"/>
    <lineage>
        <taxon>Eukaryota</taxon>
        <taxon>Metazoa</taxon>
        <taxon>Spiralia</taxon>
        <taxon>Lophotrochozoa</taxon>
        <taxon>Mollusca</taxon>
        <taxon>Gastropoda</taxon>
        <taxon>Heterobranchia</taxon>
        <taxon>Euthyneura</taxon>
        <taxon>Panpulmonata</taxon>
        <taxon>Sacoglossa</taxon>
        <taxon>Placobranchoidea</taxon>
        <taxon>Plakobranchidae</taxon>
        <taxon>Elysia</taxon>
    </lineage>
</organism>
<feature type="compositionally biased region" description="Polar residues" evidence="1">
    <location>
        <begin position="116"/>
        <end position="143"/>
    </location>
</feature>
<evidence type="ECO:0000313" key="2">
    <source>
        <dbReference type="EMBL" id="KAK3767361.1"/>
    </source>
</evidence>
<dbReference type="AlphaFoldDB" id="A0AAE0ZEB9"/>
<comment type="caution">
    <text evidence="2">The sequence shown here is derived from an EMBL/GenBank/DDBJ whole genome shotgun (WGS) entry which is preliminary data.</text>
</comment>
<dbReference type="EMBL" id="JAWDGP010004155">
    <property type="protein sequence ID" value="KAK3767361.1"/>
    <property type="molecule type" value="Genomic_DNA"/>
</dbReference>
<dbReference type="Proteomes" id="UP001283361">
    <property type="component" value="Unassembled WGS sequence"/>
</dbReference>
<evidence type="ECO:0000313" key="3">
    <source>
        <dbReference type="Proteomes" id="UP001283361"/>
    </source>
</evidence>